<dbReference type="GO" id="GO:0016837">
    <property type="term" value="F:carbon-oxygen lyase activity, acting on polysaccharides"/>
    <property type="evidence" value="ECO:0000318"/>
    <property type="project" value="GO_Central"/>
</dbReference>
<keyword evidence="7" id="KW-1185">Reference proteome</keyword>
<dbReference type="InterPro" id="IPR015177">
    <property type="entry name" value="Lyase_catalyt"/>
</dbReference>
<feature type="signal peptide" evidence="3">
    <location>
        <begin position="1"/>
        <end position="22"/>
    </location>
</feature>
<dbReference type="PANTHER" id="PTHR37322">
    <property type="match status" value="1"/>
</dbReference>
<feature type="chain" id="PRO_5002715467" description="Chondroitin sulfate ABC exolyase" evidence="3">
    <location>
        <begin position="23"/>
        <end position="1209"/>
    </location>
</feature>
<feature type="region of interest" description="Disordered" evidence="2">
    <location>
        <begin position="981"/>
        <end position="1105"/>
    </location>
</feature>
<dbReference type="Proteomes" id="UP000001593">
    <property type="component" value="Unassembled WGS sequence"/>
</dbReference>
<feature type="domain" description="Lyase catalytic" evidence="5">
    <location>
        <begin position="467"/>
        <end position="702"/>
    </location>
</feature>
<dbReference type="InParanoid" id="A7SSN9"/>
<proteinExistence type="inferred from homology"/>
<feature type="compositionally biased region" description="Basic and acidic residues" evidence="2">
    <location>
        <begin position="994"/>
        <end position="1003"/>
    </location>
</feature>
<dbReference type="GO" id="GO:0005975">
    <property type="term" value="P:carbohydrate metabolic process"/>
    <property type="evidence" value="ECO:0007669"/>
    <property type="project" value="InterPro"/>
</dbReference>
<dbReference type="SUPFAM" id="SSF74650">
    <property type="entry name" value="Galactose mutarotase-like"/>
    <property type="match status" value="1"/>
</dbReference>
<evidence type="ECO:0000259" key="5">
    <source>
        <dbReference type="Pfam" id="PF09093"/>
    </source>
</evidence>
<evidence type="ECO:0000313" key="6">
    <source>
        <dbReference type="EMBL" id="EDO33283.1"/>
    </source>
</evidence>
<dbReference type="Gene3D" id="2.70.98.10">
    <property type="match status" value="1"/>
</dbReference>
<gene>
    <name evidence="6" type="ORF">NEMVEDRAFT_v1g216856</name>
</gene>
<dbReference type="InterPro" id="IPR003159">
    <property type="entry name" value="Lyase_8_central_dom"/>
</dbReference>
<dbReference type="PhylomeDB" id="A7SSN9"/>
<dbReference type="GO" id="GO:0005576">
    <property type="term" value="C:extracellular region"/>
    <property type="evidence" value="ECO:0007669"/>
    <property type="project" value="InterPro"/>
</dbReference>
<organism evidence="6 7">
    <name type="scientific">Nematostella vectensis</name>
    <name type="common">Starlet sea anemone</name>
    <dbReference type="NCBI Taxonomy" id="45351"/>
    <lineage>
        <taxon>Eukaryota</taxon>
        <taxon>Metazoa</taxon>
        <taxon>Cnidaria</taxon>
        <taxon>Anthozoa</taxon>
        <taxon>Hexacorallia</taxon>
        <taxon>Actiniaria</taxon>
        <taxon>Edwardsiidae</taxon>
        <taxon>Nematostella</taxon>
    </lineage>
</organism>
<keyword evidence="3" id="KW-0732">Signal</keyword>
<comment type="similarity">
    <text evidence="1">Belongs to the polysaccharide lyase 8 family.</text>
</comment>
<feature type="compositionally biased region" description="Acidic residues" evidence="2">
    <location>
        <begin position="1174"/>
        <end position="1187"/>
    </location>
</feature>
<dbReference type="Pfam" id="PF09093">
    <property type="entry name" value="Lyase_catalyt"/>
    <property type="match status" value="1"/>
</dbReference>
<protein>
    <recommendedName>
        <fullName evidence="8">Chondroitin sulfate ABC exolyase</fullName>
    </recommendedName>
</protein>
<accession>A7SSN9</accession>
<evidence type="ECO:0000313" key="7">
    <source>
        <dbReference type="Proteomes" id="UP000001593"/>
    </source>
</evidence>
<name>A7SSN9_NEMVE</name>
<feature type="compositionally biased region" description="Basic and acidic residues" evidence="2">
    <location>
        <begin position="1077"/>
        <end position="1104"/>
    </location>
</feature>
<dbReference type="Gene3D" id="2.60.120.430">
    <property type="entry name" value="Galactose-binding lectin"/>
    <property type="match status" value="2"/>
</dbReference>
<evidence type="ECO:0000259" key="4">
    <source>
        <dbReference type="Pfam" id="PF02278"/>
    </source>
</evidence>
<dbReference type="EMBL" id="DS469780">
    <property type="protein sequence ID" value="EDO33283.1"/>
    <property type="molecule type" value="Genomic_DNA"/>
</dbReference>
<feature type="domain" description="Polysaccharide lyase family 8 central" evidence="4">
    <location>
        <begin position="783"/>
        <end position="939"/>
    </location>
</feature>
<dbReference type="InterPro" id="IPR014718">
    <property type="entry name" value="GH-type_carb-bd"/>
</dbReference>
<dbReference type="AlphaFoldDB" id="A7SSN9"/>
<evidence type="ECO:0008006" key="8">
    <source>
        <dbReference type="Google" id="ProtNLM"/>
    </source>
</evidence>
<dbReference type="InterPro" id="IPR011013">
    <property type="entry name" value="Gal_mutarotase_sf_dom"/>
</dbReference>
<sequence length="1209" mass="135810">MVASRDVCLFVLLVGILRAVRAGPVFDFEDPEEVTDYISSEGCSVTKQSQNHAKSGEYSLMWAWPKITTATKLRIHLKEASLGKMEIKKGGFKFWMYIPADKGEFPRAQSESAECNDATKIGRLRLRGFRDRMSEKAMNRSGSPRKDSAIGAKMEIVFKGKTKDDKPKEYGPVTANLGFIGWRAVWIAYQEFKIKPGTDNALVVISEVEFAFPEASDKAGGLYLDLVRFAPSIKMETRDTVVPKVVDDVTRAFDERKTWQQSLRWSMNEAPAPSKDDSTGINDIQEIEDRLENWYARTDKDLPFPLLDSGHEDESVEAYKAARLKGLLKSIRFAHKHYDRLWKKSAGAKDEAITGPPLFSKVSEYGEEKLAGQDKVKFTFIMEKVLLPLALEYNLRGRRNEVAGAARRECKKLSTEDPNTRRKGLENIAGDNEAMMEFLDTQLSGKTLDCNEGSANEDLKSAIDALNQERLRRLVALFDYLQDQGWDRGSGLGSLDHEMNKDGAGFLNALFLLRNAFKRDHREKFKHWIETAKWYADFNEIYQTKESAAYDGTTADRMRTILLHRLMIVLMAPYESEAEQVRDMNGFKTWVEIVLRVNKGLGGVVKPDYTGFHHMTFYGSAYVTHAYHNAALVQYLVDGTQFALCQEAKENLKKGLETIRVTAVKYSTPNGICGRFPDYHKAELARLVPAYAYISCKHSLQEGGIVEHDTSAICSSIEGPEMFLRLYDLQEDSVKEYLGKGEVYTSIYYLNSIGSLDIMDEVRKRSLKDAIGAEPSPTGHWSFNFAALSIHRRDDWSAAVKGFNKYVWDWESSNNQNLYGIFGSYGSLQLSNSESALASYDVKNGWDWTRVPGATTINFKLEDIKSDDDRYYNPKAFAGGVSLRGTKGKSWNGGFGMDFEIPKYEIDNDRAALKNVYFKFKKSYFFVNNLIIAVGSDITLMGINGLNLPDSFYPQTTLFQDKLVRSANKIEINGVRHDLRVVDEGHPKTKRGDKKAEDKRADNILDAGMEDTGHDLGEVGDKSDRRKKKEGTSGKKIEGPVTKASSKCMIMVEERGEGLDSVEDTGQENEGWEKDDDSVNKEGSHKSGRDSQGRGDVKGTRRTSDQTLFIAVSIPAFNLIDDGEMESKPACQKPKDPKALHPKNLSGVTERLLYCAKSDNSKVTLDLSKPVSSEVEEVWDDNDDDNDGGGVEDANVDHELYGQHGLIDN</sequence>
<dbReference type="HOGENOM" id="CLU_269942_0_0_1"/>
<dbReference type="Gene3D" id="1.50.10.100">
    <property type="entry name" value="Chondroitin AC/alginate lyase"/>
    <property type="match status" value="1"/>
</dbReference>
<dbReference type="PANTHER" id="PTHR37322:SF3">
    <property type="entry name" value="CHONDROITIN SULFATE ABC EXOLYASE"/>
    <property type="match status" value="1"/>
</dbReference>
<dbReference type="InterPro" id="IPR008929">
    <property type="entry name" value="Chondroitin_lyas"/>
</dbReference>
<evidence type="ECO:0000256" key="1">
    <source>
        <dbReference type="ARBA" id="ARBA00006699"/>
    </source>
</evidence>
<dbReference type="GO" id="GO:0006027">
    <property type="term" value="P:glycosaminoglycan catabolic process"/>
    <property type="evidence" value="ECO:0007669"/>
    <property type="project" value="InterPro"/>
</dbReference>
<evidence type="ECO:0000256" key="3">
    <source>
        <dbReference type="SAM" id="SignalP"/>
    </source>
</evidence>
<dbReference type="OMA" id="YTGFHHM"/>
<dbReference type="SUPFAM" id="SSF48230">
    <property type="entry name" value="Chondroitin AC/alginate lyase"/>
    <property type="match status" value="1"/>
</dbReference>
<dbReference type="Pfam" id="PF02278">
    <property type="entry name" value="Lyase_8"/>
    <property type="match status" value="1"/>
</dbReference>
<dbReference type="GO" id="GO:0030246">
    <property type="term" value="F:carbohydrate binding"/>
    <property type="evidence" value="ECO:0007669"/>
    <property type="project" value="InterPro"/>
</dbReference>
<evidence type="ECO:0000256" key="2">
    <source>
        <dbReference type="SAM" id="MobiDB-lite"/>
    </source>
</evidence>
<feature type="compositionally biased region" description="Basic and acidic residues" evidence="2">
    <location>
        <begin position="1011"/>
        <end position="1038"/>
    </location>
</feature>
<reference evidence="6 7" key="1">
    <citation type="journal article" date="2007" name="Science">
        <title>Sea anemone genome reveals ancestral eumetazoan gene repertoire and genomic organization.</title>
        <authorList>
            <person name="Putnam N.H."/>
            <person name="Srivastava M."/>
            <person name="Hellsten U."/>
            <person name="Dirks B."/>
            <person name="Chapman J."/>
            <person name="Salamov A."/>
            <person name="Terry A."/>
            <person name="Shapiro H."/>
            <person name="Lindquist E."/>
            <person name="Kapitonov V.V."/>
            <person name="Jurka J."/>
            <person name="Genikhovich G."/>
            <person name="Grigoriev I.V."/>
            <person name="Lucas S.M."/>
            <person name="Steele R.E."/>
            <person name="Finnerty J.R."/>
            <person name="Technau U."/>
            <person name="Martindale M.Q."/>
            <person name="Rokhsar D.S."/>
        </authorList>
    </citation>
    <scope>NUCLEOTIDE SEQUENCE [LARGE SCALE GENOMIC DNA]</scope>
    <source>
        <strain evidence="7">CH2 X CH6</strain>
    </source>
</reference>
<dbReference type="InterPro" id="IPR039174">
    <property type="entry name" value="Chondroitin_ABC_lyase"/>
</dbReference>
<feature type="region of interest" description="Disordered" evidence="2">
    <location>
        <begin position="1167"/>
        <end position="1209"/>
    </location>
</feature>